<gene>
    <name evidence="2" type="ORF">Q9K01_02495</name>
</gene>
<comment type="caution">
    <text evidence="2">The sequence shown here is derived from an EMBL/GenBank/DDBJ whole genome shotgun (WGS) entry which is preliminary data.</text>
</comment>
<organism evidence="2 3">
    <name type="scientific">Qipengyuania benthica</name>
    <dbReference type="NCBI Taxonomy" id="3067651"/>
    <lineage>
        <taxon>Bacteria</taxon>
        <taxon>Pseudomonadati</taxon>
        <taxon>Pseudomonadota</taxon>
        <taxon>Alphaproteobacteria</taxon>
        <taxon>Sphingomonadales</taxon>
        <taxon>Erythrobacteraceae</taxon>
        <taxon>Qipengyuania</taxon>
    </lineage>
</organism>
<dbReference type="PROSITE" id="PS51257">
    <property type="entry name" value="PROKAR_LIPOPROTEIN"/>
    <property type="match status" value="1"/>
</dbReference>
<dbReference type="RefSeq" id="WP_305928622.1">
    <property type="nucleotide sequence ID" value="NZ_JAVAIL010000001.1"/>
</dbReference>
<reference evidence="2 3" key="1">
    <citation type="submission" date="2023-08" db="EMBL/GenBank/DDBJ databases">
        <title>genomic of DY56.</title>
        <authorList>
            <person name="Wang Y."/>
        </authorList>
    </citation>
    <scope>NUCLEOTIDE SEQUENCE [LARGE SCALE GENOMIC DNA]</scope>
    <source>
        <strain evidence="2 3">DY56-A-20</strain>
    </source>
</reference>
<keyword evidence="1" id="KW-0732">Signal</keyword>
<accession>A0ABT9H598</accession>
<dbReference type="Proteomes" id="UP001235664">
    <property type="component" value="Unassembled WGS sequence"/>
</dbReference>
<feature type="signal peptide" evidence="1">
    <location>
        <begin position="1"/>
        <end position="23"/>
    </location>
</feature>
<proteinExistence type="predicted"/>
<feature type="chain" id="PRO_5046903337" description="Lipoprotein" evidence="1">
    <location>
        <begin position="24"/>
        <end position="159"/>
    </location>
</feature>
<evidence type="ECO:0000313" key="3">
    <source>
        <dbReference type="Proteomes" id="UP001235664"/>
    </source>
</evidence>
<protein>
    <recommendedName>
        <fullName evidence="4">Lipoprotein</fullName>
    </recommendedName>
</protein>
<dbReference type="EMBL" id="JAVAIL010000001">
    <property type="protein sequence ID" value="MDP4538491.1"/>
    <property type="molecule type" value="Genomic_DNA"/>
</dbReference>
<name>A0ABT9H598_9SPHN</name>
<evidence type="ECO:0000313" key="2">
    <source>
        <dbReference type="EMBL" id="MDP4538491.1"/>
    </source>
</evidence>
<evidence type="ECO:0008006" key="4">
    <source>
        <dbReference type="Google" id="ProtNLM"/>
    </source>
</evidence>
<sequence length="159" mass="16452">MPYLRITAPLLILLLAACGGKEAVDPVGTAELTGLYLGDGEGKQQDRICMVKAPSGAVRFGIVTLELDRAACSGIGRIEQGRVEQSGAELRLVMAGEEDCVVPASVSGTRVTLAASVPEGCSYYCGPGAMLAGKSFEKTQDSLEGAMSADDLVGNPLCR</sequence>
<keyword evidence="3" id="KW-1185">Reference proteome</keyword>
<evidence type="ECO:0000256" key="1">
    <source>
        <dbReference type="SAM" id="SignalP"/>
    </source>
</evidence>